<evidence type="ECO:0000256" key="6">
    <source>
        <dbReference type="ARBA" id="ARBA00022692"/>
    </source>
</evidence>
<evidence type="ECO:0000313" key="20">
    <source>
        <dbReference type="EMBL" id="AAP94717.1"/>
    </source>
</evidence>
<feature type="transmembrane region" description="Helical" evidence="16">
    <location>
        <begin position="461"/>
        <end position="481"/>
    </location>
</feature>
<evidence type="ECO:0000256" key="14">
    <source>
        <dbReference type="ARBA" id="ARBA00023136"/>
    </source>
</evidence>
<evidence type="ECO:0000313" key="21">
    <source>
        <dbReference type="EMBL" id="AEI29468.1"/>
    </source>
</evidence>
<feature type="transmembrane region" description="Helical" evidence="16">
    <location>
        <begin position="195"/>
        <end position="214"/>
    </location>
</feature>
<comment type="catalytic activity">
    <reaction evidence="15 16">
        <text>a ubiquinone + NADH + 5 H(+)(in) = a ubiquinol + NAD(+) + 4 H(+)(out)</text>
        <dbReference type="Rhea" id="RHEA:29091"/>
        <dbReference type="Rhea" id="RHEA-COMP:9565"/>
        <dbReference type="Rhea" id="RHEA-COMP:9566"/>
        <dbReference type="ChEBI" id="CHEBI:15378"/>
        <dbReference type="ChEBI" id="CHEBI:16389"/>
        <dbReference type="ChEBI" id="CHEBI:17976"/>
        <dbReference type="ChEBI" id="CHEBI:57540"/>
        <dbReference type="ChEBI" id="CHEBI:57945"/>
        <dbReference type="EC" id="7.1.1.2"/>
    </reaction>
</comment>
<feature type="transmembrane region" description="Helical" evidence="16">
    <location>
        <begin position="169"/>
        <end position="189"/>
    </location>
</feature>
<dbReference type="InterPro" id="IPR001750">
    <property type="entry name" value="ND/Mrp_TM"/>
</dbReference>
<keyword evidence="12 16" id="KW-0830">Ubiquinone</keyword>
<evidence type="ECO:0000259" key="19">
    <source>
        <dbReference type="Pfam" id="PF06455"/>
    </source>
</evidence>
<evidence type="ECO:0000256" key="1">
    <source>
        <dbReference type="ARBA" id="ARBA00004448"/>
    </source>
</evidence>
<dbReference type="Pfam" id="PF06455">
    <property type="entry name" value="NADH5_C"/>
    <property type="match status" value="1"/>
</dbReference>
<sequence length="673" mass="75341">MYLCVIAFPLLNYLIINLFGRFLGTYICAILSAVSVFLTFLFALFIFYEVAICNSICEVHLASWFSGELLSTNWAFNFDTLTAVMLVVVSSISSFVHFYSIEYMNSDPHQTRFLSYLSLFTFFMLILVTGDNFVLMFLGWEGIGLASFLLISFWFTRIQAGKSAIKAMLVNRVGDLGLIIGMCGVFLTFKSLDYAVVFSLSPCAINTTFSFLCFELDRLTVITLFLFIGVLGKSAQLGLHVWLPDAMEGPTPVSALIHAATLVTAGVFLLIRCSYLFELAPTTLCVVTIVGALTAFFASTVGLVQNDLKRVIAYSTCSQLGYMVFICGLSNYSIGLFHLANHAFFKALLFLSAGSIIHGLADEQDLRKMGGLIGSFPITSVKILIGSVALTGIPFFTGFYSKDVILEIAFSTYNKFGLFAYTLGCLAAGCTSFYSWRLFYLTFINSPNSYKTYQEGAHEPSLIMLIPLFFLAVCSITVGFLTKEMFSGLGTPFFQSAIFVFYKSTNLDSEFLSPFVKNIPLFVTIFGMTLSYFLIHCATTDKEMIFNLKTSALGRQIYIFLSKKWHFDQIFNELIVHKVMTFGYRIPFQNIDKGNIEMFGAFGISRHVNAMTKDFTSLHSGFLFHYLFAILFFMLTAIFLLFSFLTTTSGLLKYLLLAFCYFLLLPNKNLLFA</sequence>
<feature type="domain" description="NADH dehydrogenase subunit 5 C-terminal" evidence="19">
    <location>
        <begin position="434"/>
        <end position="640"/>
    </location>
</feature>
<accession>Q6VED5</accession>
<dbReference type="AlphaFoldDB" id="Q6VED5"/>
<geneLocation type="mitochondrion" evidence="20"/>
<evidence type="ECO:0000259" key="18">
    <source>
        <dbReference type="Pfam" id="PF00662"/>
    </source>
</evidence>
<feature type="transmembrane region" description="Helical" evidence="16">
    <location>
        <begin position="113"/>
        <end position="130"/>
    </location>
</feature>
<reference evidence="20" key="2">
    <citation type="journal article" date="2004" name="DNA Res.">
        <title>The complete mitochondrial genome sequence of the haptophyte Emiliania huxleyi and its relation to heterokonts.</title>
        <authorList>
            <person name="Sanchez Puerta M.V."/>
            <person name="Bachvaroff T.R."/>
            <person name="Delwiche C.F."/>
        </authorList>
    </citation>
    <scope>NUCLEOTIDE SEQUENCE</scope>
</reference>
<evidence type="ECO:0000256" key="5">
    <source>
        <dbReference type="ARBA" id="ARBA00022660"/>
    </source>
</evidence>
<evidence type="ECO:0000256" key="16">
    <source>
        <dbReference type="RuleBase" id="RU003404"/>
    </source>
</evidence>
<dbReference type="PANTHER" id="PTHR42829:SF2">
    <property type="entry name" value="NADH-UBIQUINONE OXIDOREDUCTASE CHAIN 5"/>
    <property type="match status" value="1"/>
</dbReference>
<organism evidence="20">
    <name type="scientific">Emiliania huxleyi</name>
    <name type="common">Coccolithophore</name>
    <name type="synonym">Pontosphaera huxleyi</name>
    <dbReference type="NCBI Taxonomy" id="2903"/>
    <lineage>
        <taxon>Eukaryota</taxon>
        <taxon>Haptista</taxon>
        <taxon>Haptophyta</taxon>
        <taxon>Prymnesiophyceae</taxon>
        <taxon>Isochrysidales</taxon>
        <taxon>Noelaerhabdaceae</taxon>
        <taxon>Emiliania</taxon>
    </lineage>
</organism>
<evidence type="ECO:0000256" key="3">
    <source>
        <dbReference type="ARBA" id="ARBA00021096"/>
    </source>
</evidence>
<keyword evidence="8" id="KW-1278">Translocase</keyword>
<comment type="subcellular location">
    <subcellularLocation>
        <location evidence="1">Mitochondrion inner membrane</location>
        <topology evidence="1">Multi-pass membrane protein</topology>
    </subcellularLocation>
</comment>
<feature type="transmembrane region" description="Helical" evidence="16">
    <location>
        <begin position="651"/>
        <end position="671"/>
    </location>
</feature>
<feature type="transmembrane region" description="Helical" evidence="16">
    <location>
        <begin position="418"/>
        <end position="441"/>
    </location>
</feature>
<comment type="function">
    <text evidence="16">Core subunit of the mitochondrial membrane respiratory chain NADH dehydrogenase (Complex I) which catalyzes electron transfer from NADH through the respiratory chain, using ubiquinone as an electron acceptor. Essential for the catalytic activity and assembly of complex I.</text>
</comment>
<dbReference type="Gene3D" id="1.20.5.2700">
    <property type="match status" value="1"/>
</dbReference>
<feature type="domain" description="NADH-Ubiquinone oxidoreductase (complex I) chain 5 N-terminal" evidence="18">
    <location>
        <begin position="64"/>
        <end position="113"/>
    </location>
</feature>
<keyword evidence="9" id="KW-0249">Electron transport</keyword>
<dbReference type="GO" id="GO:0042773">
    <property type="term" value="P:ATP synthesis coupled electron transport"/>
    <property type="evidence" value="ECO:0007669"/>
    <property type="project" value="InterPro"/>
</dbReference>
<evidence type="ECO:0000256" key="12">
    <source>
        <dbReference type="ARBA" id="ARBA00023075"/>
    </source>
</evidence>
<comment type="similarity">
    <text evidence="16">Belongs to the complex I subunit 5 family.</text>
</comment>
<evidence type="ECO:0000256" key="7">
    <source>
        <dbReference type="ARBA" id="ARBA00022792"/>
    </source>
</evidence>
<dbReference type="EC" id="7.1.1.2" evidence="2 16"/>
<keyword evidence="14 16" id="KW-0472">Membrane</keyword>
<reference evidence="21" key="3">
    <citation type="journal article" date="2012" name="J. Eukaryot. Microbiol.">
        <title>Twenty-Fold Difference in Evolutionary Rates between the Mitochondrial and Plastid Genomes of Species with Secondary Red Plastids.</title>
        <authorList>
            <person name="Smith D.R."/>
            <person name="Keeling P.J."/>
        </authorList>
    </citation>
    <scope>NUCLEOTIDE SEQUENCE</scope>
</reference>
<name>Q6VED5_EMIHU</name>
<dbReference type="PRINTS" id="PR01434">
    <property type="entry name" value="NADHDHGNASE5"/>
</dbReference>
<feature type="transmembrane region" description="Helical" evidence="16">
    <location>
        <begin position="373"/>
        <end position="397"/>
    </location>
</feature>
<dbReference type="NCBIfam" id="TIGR01974">
    <property type="entry name" value="NDH_I_L"/>
    <property type="match status" value="1"/>
</dbReference>
<evidence type="ECO:0000256" key="13">
    <source>
        <dbReference type="ARBA" id="ARBA00023128"/>
    </source>
</evidence>
<dbReference type="EMBL" id="JN022704">
    <property type="protein sequence ID" value="AEI29468.1"/>
    <property type="molecule type" value="Genomic_DNA"/>
</dbReference>
<feature type="transmembrane region" description="Helical" evidence="16">
    <location>
        <begin position="6"/>
        <end position="24"/>
    </location>
</feature>
<dbReference type="InterPro" id="IPR003945">
    <property type="entry name" value="NU5C-like"/>
</dbReference>
<evidence type="ECO:0000256" key="9">
    <source>
        <dbReference type="ARBA" id="ARBA00022982"/>
    </source>
</evidence>
<dbReference type="PRINTS" id="PR01435">
    <property type="entry name" value="NPOXDRDTASE5"/>
</dbReference>
<evidence type="ECO:0000256" key="2">
    <source>
        <dbReference type="ARBA" id="ARBA00012944"/>
    </source>
</evidence>
<proteinExistence type="inferred from homology"/>
<evidence type="ECO:0000256" key="8">
    <source>
        <dbReference type="ARBA" id="ARBA00022967"/>
    </source>
</evidence>
<feature type="transmembrane region" description="Helical" evidence="16">
    <location>
        <begin position="81"/>
        <end position="101"/>
    </location>
</feature>
<evidence type="ECO:0000256" key="15">
    <source>
        <dbReference type="ARBA" id="ARBA00049551"/>
    </source>
</evidence>
<reference evidence="20" key="1">
    <citation type="submission" date="2003-07" db="EMBL/GenBank/DDBJ databases">
        <authorList>
            <person name="Sanchez-Puerta M.V."/>
            <person name="Bachvaroff T.R."/>
            <person name="Delwiche C.F."/>
        </authorList>
    </citation>
    <scope>NUCLEOTIDE SEQUENCE</scope>
</reference>
<evidence type="ECO:0000256" key="4">
    <source>
        <dbReference type="ARBA" id="ARBA00022448"/>
    </source>
</evidence>
<feature type="transmembrane region" description="Helical" evidence="16">
    <location>
        <begin position="311"/>
        <end position="331"/>
    </location>
</feature>
<feature type="transmembrane region" description="Helical" evidence="16">
    <location>
        <begin position="221"/>
        <end position="243"/>
    </location>
</feature>
<feature type="transmembrane region" description="Helical" evidence="16">
    <location>
        <begin position="36"/>
        <end position="61"/>
    </location>
</feature>
<keyword evidence="10 16" id="KW-1133">Transmembrane helix</keyword>
<dbReference type="GO" id="GO:0008137">
    <property type="term" value="F:NADH dehydrogenase (ubiquinone) activity"/>
    <property type="evidence" value="ECO:0007669"/>
    <property type="project" value="UniProtKB-EC"/>
</dbReference>
<evidence type="ECO:0000259" key="17">
    <source>
        <dbReference type="Pfam" id="PF00361"/>
    </source>
</evidence>
<feature type="transmembrane region" description="Helical" evidence="16">
    <location>
        <begin position="255"/>
        <end position="277"/>
    </location>
</feature>
<keyword evidence="5" id="KW-0679">Respiratory chain</keyword>
<protein>
    <recommendedName>
        <fullName evidence="3 16">NADH-ubiquinone oxidoreductase chain 5</fullName>
        <ecNumber evidence="2 16">7.1.1.2</ecNumber>
    </recommendedName>
</protein>
<dbReference type="InterPro" id="IPR018393">
    <property type="entry name" value="NADHpl_OxRdtase_5_subgr"/>
</dbReference>
<evidence type="ECO:0000256" key="10">
    <source>
        <dbReference type="ARBA" id="ARBA00022989"/>
    </source>
</evidence>
<feature type="transmembrane region" description="Helical" evidence="16">
    <location>
        <begin position="136"/>
        <end position="157"/>
    </location>
</feature>
<dbReference type="GO" id="GO:0003954">
    <property type="term" value="F:NADH dehydrogenase activity"/>
    <property type="evidence" value="ECO:0007669"/>
    <property type="project" value="TreeGrafter"/>
</dbReference>
<dbReference type="GeneID" id="2717396"/>
<dbReference type="InterPro" id="IPR001516">
    <property type="entry name" value="Proton_antipo_N"/>
</dbReference>
<dbReference type="GO" id="GO:0015990">
    <property type="term" value="P:electron transport coupled proton transport"/>
    <property type="evidence" value="ECO:0007669"/>
    <property type="project" value="TreeGrafter"/>
</dbReference>
<keyword evidence="11 16" id="KW-0520">NAD</keyword>
<keyword evidence="13 16" id="KW-0496">Mitochondrion</keyword>
<dbReference type="InterPro" id="IPR010934">
    <property type="entry name" value="NADH_DH_su5_C"/>
</dbReference>
<keyword evidence="7" id="KW-0999">Mitochondrion inner membrane</keyword>
<dbReference type="RefSeq" id="NP_957735.1">
    <property type="nucleotide sequence ID" value="NC_005332.1"/>
</dbReference>
<keyword evidence="4 16" id="KW-0813">Transport</keyword>
<keyword evidence="6 16" id="KW-0812">Transmembrane</keyword>
<gene>
    <name evidence="20" type="primary">nad5</name>
</gene>
<feature type="domain" description="NADH:quinone oxidoreductase/Mrp antiporter transmembrane" evidence="17">
    <location>
        <begin position="131"/>
        <end position="422"/>
    </location>
</feature>
<dbReference type="NCBIfam" id="NF005141">
    <property type="entry name" value="PRK06590.1"/>
    <property type="match status" value="1"/>
</dbReference>
<dbReference type="PANTHER" id="PTHR42829">
    <property type="entry name" value="NADH-UBIQUINONE OXIDOREDUCTASE CHAIN 5"/>
    <property type="match status" value="1"/>
</dbReference>
<evidence type="ECO:0000256" key="11">
    <source>
        <dbReference type="ARBA" id="ARBA00023027"/>
    </source>
</evidence>
<feature type="transmembrane region" description="Helical" evidence="16">
    <location>
        <begin position="284"/>
        <end position="305"/>
    </location>
</feature>
<feature type="transmembrane region" description="Helical" evidence="16">
    <location>
        <begin position="515"/>
        <end position="535"/>
    </location>
</feature>
<feature type="transmembrane region" description="Helical" evidence="16">
    <location>
        <begin position="623"/>
        <end position="645"/>
    </location>
</feature>
<dbReference type="Pfam" id="PF00361">
    <property type="entry name" value="Proton_antipo_M"/>
    <property type="match status" value="1"/>
</dbReference>
<dbReference type="GO" id="GO:0005743">
    <property type="term" value="C:mitochondrial inner membrane"/>
    <property type="evidence" value="ECO:0007669"/>
    <property type="project" value="UniProtKB-SubCell"/>
</dbReference>
<dbReference type="EMBL" id="AY342361">
    <property type="protein sequence ID" value="AAP94717.1"/>
    <property type="molecule type" value="Genomic_DNA"/>
</dbReference>
<dbReference type="Pfam" id="PF00662">
    <property type="entry name" value="Proton_antipo_N"/>
    <property type="match status" value="1"/>
</dbReference>